<dbReference type="InterPro" id="IPR040720">
    <property type="entry name" value="GH81_C"/>
</dbReference>
<dbReference type="GO" id="GO:0071555">
    <property type="term" value="P:cell wall organization"/>
    <property type="evidence" value="ECO:0007669"/>
    <property type="project" value="UniProtKB-KW"/>
</dbReference>
<accession>A0A125RDZ6</accession>
<dbReference type="FunFam" id="2.70.98.30:FF:000006">
    <property type="entry name" value="Endo-1,3-beta-glucanase Engl1"/>
    <property type="match status" value="1"/>
</dbReference>
<dbReference type="PROSITE" id="PS52008">
    <property type="entry name" value="GH81"/>
    <property type="match status" value="1"/>
</dbReference>
<keyword evidence="7" id="KW-0961">Cell wall biogenesis/degradation</keyword>
<evidence type="ECO:0000256" key="7">
    <source>
        <dbReference type="ARBA" id="ARBA00023316"/>
    </source>
</evidence>
<dbReference type="InterPro" id="IPR005200">
    <property type="entry name" value="Endo-beta-glucanase"/>
</dbReference>
<dbReference type="Proteomes" id="UP000243052">
    <property type="component" value="Chromosome ii"/>
</dbReference>
<comment type="catalytic activity">
    <reaction evidence="1">
        <text>Hydrolysis of (1-&gt;3)-beta-D-glucosidic linkages in (1-&gt;3)-beta-D-glucans.</text>
        <dbReference type="EC" id="3.2.1.39"/>
    </reaction>
</comment>
<evidence type="ECO:0000256" key="6">
    <source>
        <dbReference type="ARBA" id="ARBA00023295"/>
    </source>
</evidence>
<comment type="similarity">
    <text evidence="2">Belongs to the glycosyl hydrolase 81 family.</text>
</comment>
<dbReference type="PANTHER" id="PTHR31983:SF0">
    <property type="entry name" value="GLUCAN ENDO-1,3-BETA-D-GLUCOSIDASE 2"/>
    <property type="match status" value="1"/>
</dbReference>
<keyword evidence="4" id="KW-0378">Hydrolase</keyword>
<evidence type="ECO:0000313" key="12">
    <source>
        <dbReference type="Proteomes" id="UP000243052"/>
    </source>
</evidence>
<sequence>MCLDRKKVSDIEYIKQSRMPPPFTEFMSEDRDVEASDNVPPPLPPRNYPSMETNVEIDITMVARLKLQPGPNEFDPNTNFIPPCSTPMANIFASPISTDAPLSLFTKKSHPVPLPGILNNKNKPVETNKFYGNMLVDDQNTPVWTHPYSLWISRSDVLGMAVNHVKESQRVFDDRNTPPRYFYGPVYISSIVFGCTDFQSRKDMKITVVNPRQLSVEMRLGRSEEEYIQFPLVQGMGLITAVYYNLIPRLSSRVGFRSIEGQTSPRSGINKYKIVLNNHVTWTLYVSNPSGKSTRLALQDGDIVSDKSVYGCVFQVIPETDPVVDSVAGCYITSVDFSGSVDGNRGNYTFKYNTAGSSNSGNPLIYALPHQYQNFTLRTTGKTNLKLESVVKGMMQGYITKVFDINVEVHSDLGFDPYTTIPGKNPPRYSNDVLNAIRKAASSEVDDNVLHETDLDSMYFAGKALAKYAWILYCCQFILHDQKLVSNLMPKLKEALRRFITNKQKLPLVYDTTWGGLISSGNEHQDFGNSNYNDHHFHYGYHVIACAIVAKVDREAGDGKWLGENKAWVENLIRDYANPSTEDKYFPVFRSFDWFNGHSWAKGLFHSNDGKDQESSSEDVNASYALKLWGLVTGNKNLAKIGDLMIGVLRTSSQNYFLYTSDNTTEPHQFIPNKVSGILFENKIDHTTYFGKLPQFVHGIHQIPIIPASSIVRSPKFVAEEWHDKVASFIDKVDDGWRGVLMLNLALTDPKESFKFFSSPDFNNKYLDDGQSKTWSLAYSGAFSS</sequence>
<dbReference type="Pfam" id="PF17652">
    <property type="entry name" value="Glyco_hydro81C"/>
    <property type="match status" value="1"/>
</dbReference>
<organism evidence="11 12">
    <name type="scientific">Eremothecium sinecaudum</name>
    <dbReference type="NCBI Taxonomy" id="45286"/>
    <lineage>
        <taxon>Eukaryota</taxon>
        <taxon>Fungi</taxon>
        <taxon>Dikarya</taxon>
        <taxon>Ascomycota</taxon>
        <taxon>Saccharomycotina</taxon>
        <taxon>Saccharomycetes</taxon>
        <taxon>Saccharomycetales</taxon>
        <taxon>Saccharomycetaceae</taxon>
        <taxon>Eremothecium</taxon>
    </lineage>
</organism>
<evidence type="ECO:0000256" key="3">
    <source>
        <dbReference type="ARBA" id="ARBA00012780"/>
    </source>
</evidence>
<dbReference type="OrthoDB" id="4473401at2759"/>
<keyword evidence="5" id="KW-0119">Carbohydrate metabolism</keyword>
<dbReference type="GO" id="GO:0009986">
    <property type="term" value="C:cell surface"/>
    <property type="evidence" value="ECO:0007669"/>
    <property type="project" value="TreeGrafter"/>
</dbReference>
<evidence type="ECO:0000259" key="10">
    <source>
        <dbReference type="Pfam" id="PF17652"/>
    </source>
</evidence>
<evidence type="ECO:0000256" key="1">
    <source>
        <dbReference type="ARBA" id="ARBA00000382"/>
    </source>
</evidence>
<evidence type="ECO:0000256" key="2">
    <source>
        <dbReference type="ARBA" id="ARBA00010730"/>
    </source>
</evidence>
<dbReference type="EC" id="3.2.1.39" evidence="3"/>
<dbReference type="FunFam" id="1.10.287.1170:FF:000001">
    <property type="entry name" value="Endo-1,3-beta-glucanase Engl1"/>
    <property type="match status" value="1"/>
</dbReference>
<keyword evidence="8" id="KW-0624">Polysaccharide degradation</keyword>
<feature type="domain" description="Glycosyl hydrolase family 81 N-terminal" evidence="9">
    <location>
        <begin position="110"/>
        <end position="419"/>
    </location>
</feature>
<dbReference type="InterPro" id="IPR040451">
    <property type="entry name" value="GH81_N"/>
</dbReference>
<evidence type="ECO:0000256" key="8">
    <source>
        <dbReference type="ARBA" id="ARBA00023326"/>
    </source>
</evidence>
<evidence type="ECO:0000256" key="5">
    <source>
        <dbReference type="ARBA" id="ARBA00023277"/>
    </source>
</evidence>
<keyword evidence="6" id="KW-0326">Glycosidase</keyword>
<evidence type="ECO:0000313" key="11">
    <source>
        <dbReference type="EMBL" id="AMD19000.1"/>
    </source>
</evidence>
<dbReference type="GeneID" id="28722202"/>
<evidence type="ECO:0000256" key="4">
    <source>
        <dbReference type="ARBA" id="ARBA00022801"/>
    </source>
</evidence>
<dbReference type="GO" id="GO:0042973">
    <property type="term" value="F:glucan endo-1,3-beta-D-glucosidase activity"/>
    <property type="evidence" value="ECO:0007669"/>
    <property type="project" value="UniProtKB-EC"/>
</dbReference>
<reference evidence="11 12" key="1">
    <citation type="submission" date="2016-01" db="EMBL/GenBank/DDBJ databases">
        <title>Genome sequence of the yeast Holleya sinecauda.</title>
        <authorList>
            <person name="Dietrich F.S."/>
        </authorList>
    </citation>
    <scope>NUCLEOTIDE SEQUENCE [LARGE SCALE GENOMIC DNA]</scope>
    <source>
        <strain evidence="11 12">ATCC 58844</strain>
    </source>
</reference>
<name>A0A125RDZ6_9SACH</name>
<dbReference type="Gene3D" id="1.20.5.420">
    <property type="entry name" value="Immunoglobulin FC, subunit C"/>
    <property type="match status" value="1"/>
</dbReference>
<dbReference type="GO" id="GO:0000272">
    <property type="term" value="P:polysaccharide catabolic process"/>
    <property type="evidence" value="ECO:0007669"/>
    <property type="project" value="UniProtKB-KW"/>
</dbReference>
<gene>
    <name evidence="11" type="ORF">AW171_hschr2531</name>
</gene>
<dbReference type="RefSeq" id="XP_017985996.1">
    <property type="nucleotide sequence ID" value="XM_018130507.1"/>
</dbReference>
<protein>
    <recommendedName>
        <fullName evidence="3">glucan endo-1,3-beta-D-glucosidase</fullName>
        <ecNumber evidence="3">3.2.1.39</ecNumber>
    </recommendedName>
</protein>
<dbReference type="STRING" id="45286.A0A125RDZ6"/>
<dbReference type="Pfam" id="PF03639">
    <property type="entry name" value="Glyco_hydro_81"/>
    <property type="match status" value="1"/>
</dbReference>
<dbReference type="Gene3D" id="2.70.98.30">
    <property type="entry name" value="Golgi alpha-mannosidase II, domain 4"/>
    <property type="match status" value="1"/>
</dbReference>
<dbReference type="GO" id="GO:0052861">
    <property type="term" value="F:endo-1,3(4)-beta-glucanase activity"/>
    <property type="evidence" value="ECO:0007669"/>
    <property type="project" value="InterPro"/>
</dbReference>
<dbReference type="AlphaFoldDB" id="A0A125RDZ6"/>
<dbReference type="PANTHER" id="PTHR31983">
    <property type="entry name" value="ENDO-1,3(4)-BETA-GLUCANASE 1"/>
    <property type="match status" value="1"/>
</dbReference>
<dbReference type="EMBL" id="CP014242">
    <property type="protein sequence ID" value="AMD19000.1"/>
    <property type="molecule type" value="Genomic_DNA"/>
</dbReference>
<proteinExistence type="inferred from homology"/>
<feature type="domain" description="Glycosyl hydrolase family 81 C-terminal" evidence="10">
    <location>
        <begin position="429"/>
        <end position="777"/>
    </location>
</feature>
<evidence type="ECO:0000259" key="9">
    <source>
        <dbReference type="Pfam" id="PF03639"/>
    </source>
</evidence>
<keyword evidence="12" id="KW-1185">Reference proteome</keyword>
<dbReference type="Gene3D" id="1.10.287.1170">
    <property type="entry name" value="glycoside hydrolase family 81 endo-[beta] glucanase"/>
    <property type="match status" value="1"/>
</dbReference>